<dbReference type="InterPro" id="IPR032675">
    <property type="entry name" value="LRR_dom_sf"/>
</dbReference>
<evidence type="ECO:0008006" key="4">
    <source>
        <dbReference type="Google" id="ProtNLM"/>
    </source>
</evidence>
<name>A0ABR2KB28_9EUKA</name>
<feature type="compositionally biased region" description="Pro residues" evidence="1">
    <location>
        <begin position="17"/>
        <end position="240"/>
    </location>
</feature>
<reference evidence="2 3" key="1">
    <citation type="submission" date="2024-04" db="EMBL/GenBank/DDBJ databases">
        <title>Tritrichomonas musculus Genome.</title>
        <authorList>
            <person name="Alves-Ferreira E."/>
            <person name="Grigg M."/>
            <person name="Lorenzi H."/>
            <person name="Galac M."/>
        </authorList>
    </citation>
    <scope>NUCLEOTIDE SEQUENCE [LARGE SCALE GENOMIC DNA]</scope>
    <source>
        <strain evidence="2 3">EAF2021</strain>
    </source>
</reference>
<dbReference type="PANTHER" id="PTHR45661">
    <property type="entry name" value="SURFACE ANTIGEN"/>
    <property type="match status" value="1"/>
</dbReference>
<dbReference type="Gene3D" id="3.80.10.10">
    <property type="entry name" value="Ribonuclease Inhibitor"/>
    <property type="match status" value="3"/>
</dbReference>
<gene>
    <name evidence="2" type="ORF">M9Y10_039163</name>
</gene>
<dbReference type="Pfam" id="PF13306">
    <property type="entry name" value="LRR_5"/>
    <property type="match status" value="3"/>
</dbReference>
<dbReference type="InterPro" id="IPR053139">
    <property type="entry name" value="Surface_bspA-like"/>
</dbReference>
<proteinExistence type="predicted"/>
<dbReference type="InterPro" id="IPR026906">
    <property type="entry name" value="LRR_5"/>
</dbReference>
<protein>
    <recommendedName>
        <fullName evidence="4">Surface antigen BspA-like</fullName>
    </recommendedName>
</protein>
<evidence type="ECO:0000256" key="1">
    <source>
        <dbReference type="SAM" id="MobiDB-lite"/>
    </source>
</evidence>
<feature type="compositionally biased region" description="Polar residues" evidence="1">
    <location>
        <begin position="1"/>
        <end position="11"/>
    </location>
</feature>
<comment type="caution">
    <text evidence="2">The sequence shown here is derived from an EMBL/GenBank/DDBJ whole genome shotgun (WGS) entry which is preliminary data.</text>
</comment>
<accession>A0ABR2KB28</accession>
<dbReference type="SUPFAM" id="SSF52058">
    <property type="entry name" value="L domain-like"/>
    <property type="match status" value="2"/>
</dbReference>
<dbReference type="PANTHER" id="PTHR45661:SF3">
    <property type="entry name" value="IG-LIKE DOMAIN-CONTAINING PROTEIN"/>
    <property type="match status" value="1"/>
</dbReference>
<dbReference type="EMBL" id="JAPFFF010000006">
    <property type="protein sequence ID" value="KAK8888102.1"/>
    <property type="molecule type" value="Genomic_DNA"/>
</dbReference>
<keyword evidence="3" id="KW-1185">Reference proteome</keyword>
<evidence type="ECO:0000313" key="3">
    <source>
        <dbReference type="Proteomes" id="UP001470230"/>
    </source>
</evidence>
<sequence>MSSPQEENANQIAPPAQEQPPPEQEQPPPAQEQPPPAQEQPPPAQEQPPPAQEQPPPAQEQPPPAQEQPPPAQEQPPPEQEQPPPAQEQPPPAQEQPPPAQEQPPPAQEQPPPAQEQPPPAQEQPPPEQEQPPPAQEQPPPAQEQPPPAQEQPPPAQEQPPPAQEQPPPAQEQPPPAQEQPPPAQEQPPPAQEQPPPAQEQPPPAQEQPPPAQEQPPPAQEQPPPAQEQPPPEQEQPPPAQDQDEQMRQLQDLIEAKKEELKSIQDECSQAEDRLTEINRAYNERQQSYESLQKEIQILENKKKQYQSNIERLIRNLKDKCSLLSRCLNDEENIKETLNSINDKILNDSFFEHSDDDINDQQVMNELDLNIPNSLSELSRKEKLRQLINEKNYNITIHEFNNLVFNIQNADDDELFQYMVNLYEHYRVNGIKGLHLIFSNFEYIDPKKLQTLYHLKDFDPDYLNRDLRMKMLMGYLLFIDLIECFRRIILNNEKMMYGKKEEVAPNINVLDGIESKMKFYMITNMSSNKMIFDDGIFKCENYMFSSKDNITNITIPHSLKEIENSAFHNCQNLVVVNTNSAQLEKIGQAAFSGCINLIEFRVPDSVDKIENRTFYNCKKMRNIFLSKNLTMIGDEAFQGCEQISQIVIPKTVGKIGKAAFKYCKNLALFVIHNVLIAYQKEKPEIDESPNHNLSFILQDSILEGCEKLLNINFLSIKELTIGKAAFGSMGPNKDEFEFIDESELIDITFNISSKTVFEANAFEKSKLKKINFFASGNVDLELGEKTFVDCKYLQSFNFENIDKFGESKLKFNSGCFINCQQLTNFNFPINSEIVKGEYLFDRCENIKSIVLPPTLNGIPIGMCRNCNSLESCNLNNAQIVSIGDSAFENCSMLVIDEIPASVTKIGEFSFKNCKSLNIKTLPEKTAETGKNSFENCESIVEMTIPSNTKVDSFAFKGCSGLETLIISKGATIKSCAFSCSHLKSVEIFEECNFEGDAIDEHDKNEFNFKIIK</sequence>
<evidence type="ECO:0000313" key="2">
    <source>
        <dbReference type="EMBL" id="KAK8888102.1"/>
    </source>
</evidence>
<organism evidence="2 3">
    <name type="scientific">Tritrichomonas musculus</name>
    <dbReference type="NCBI Taxonomy" id="1915356"/>
    <lineage>
        <taxon>Eukaryota</taxon>
        <taxon>Metamonada</taxon>
        <taxon>Parabasalia</taxon>
        <taxon>Tritrichomonadida</taxon>
        <taxon>Tritrichomonadidae</taxon>
        <taxon>Tritrichomonas</taxon>
    </lineage>
</organism>
<feature type="region of interest" description="Disordered" evidence="1">
    <location>
        <begin position="1"/>
        <end position="247"/>
    </location>
</feature>
<dbReference type="Proteomes" id="UP001470230">
    <property type="component" value="Unassembled WGS sequence"/>
</dbReference>